<dbReference type="InterPro" id="IPR050708">
    <property type="entry name" value="T6SS_VgrG/RHS"/>
</dbReference>
<dbReference type="PANTHER" id="PTHR32305">
    <property type="match status" value="1"/>
</dbReference>
<feature type="domain" description="DUF6443" evidence="4">
    <location>
        <begin position="268"/>
        <end position="402"/>
    </location>
</feature>
<evidence type="ECO:0000313" key="6">
    <source>
        <dbReference type="Proteomes" id="UP000291142"/>
    </source>
</evidence>
<sequence>MNTCHTNSTSKITIVLLFLLMLTVNITAQNTYIQGPTKVHENATETYTLDNLNGNINPGLTSWYWQAFDNDINDYHNDSITGASFEIEFSHLSEYEIYAELYDSNSNFVDDGSLAVTVIPAIPDTPPNPIFLSSTTGTVTIQRVGEPHTDMDITWYWQGSPTGTSTSYGSGETIVLPSGATACYLRAYNAHSGFWSEDSGEITKKPYYQDSDGDGLGDPNSSTPPQWTQPSGYVDNDDDQCPFLQGTEANNGCPIVDCTLSDQNYVYTITPTEGVNNLGSLSSNQRRESVMYYDGLGRPMQSIAIRAGGQGQDIITHIDYDTFGRQDKNYLPYVMTSSCGQYQTNALTATNNFYNTLKYENTLNPYSEMHLESSPLNRVLEQGAPGNDWAVDKTSDNDHTIKFEYGANTEADMVRFFEVDLTCGSPTLVESGTYKPNELYKTITKDENWQPNNSYEKNHTTEEYKDKQGRVILKRTFDKIKWHDTYYVYDDYGSLTFVLPPELPTYLGLLQNDIHYSEYFSSGSLPSDFAFFATGSGHDYFEMSISLSSGSGRFSSYGYLEGSPNVPLNSGKVTSLDIDIDMDASYIDLGDITFYSELGEEYTLGTAYIQNGDLYFNSNGVTISAGGDFSFRSETLFHLQSTNPTIITETDLNNLAYQYKYDERNRLVEKKIPGKEKEYIVYDNLDRPILTQDANLRADNKWLFTKYDVFGRIVYTGIYTHPSLQDQNQMQGNLDAFYTTNTSNNLYESKQASEGSYNYYSNQSFPNTNIEILTVNYYDDYSFNTDGQALPSSWDGQDIINHNNSSSSKKLTKGLATGSRVKVLEQPNWITRVTGYDAKARPIYVMSKNTYLGSTDIVKNTLDFTGAVDKMVTEHNKGTNTIITEDLFTYDHMGRLKKHTQELNNTNALEVIVENHYDELGQLESKGVGGSNTNTNRLQNVDYTYNIRGWLKTINDPYNIGNDLFSFGLTYNQPEGAVTGSITPLYNGNISHTLWKTNNDDNRIKEYRYNYDALNRLTNANWAEGGTSVAKYNVSIGYDRNGNILRMNRNMPMDLNNPLNMWFGGSKAMDALTYSYYGNKLLNVKDGIGLSTTGIEGFKDGNVKANTGLDDYTYDANGNMVKDLNKGINTIEYNHLNLPTKVTFDSNVGDISYVYDATGVKQKKKVFSYANGWPTTTVYAGNYTYINEDDGEGDVLKFFNHPEGYIEPDNQGGYNYAYQYNDHLGNVRLTYINIGTASNPNLEIIEENNYYPFGLEHKGYNNVVNGVENKYETFQGVEYEESLGLNLYEMDWRQYDPAIARWTGIDPVTHYQQSTYTAFDNNPVYFADPSGTTSTAEWMEENGITQDDLITVYQASDDSDDSDDDNDDENKLRKKRQELRQNLDDAQNALTNASRMKRVISQLGKYNQGADAIMHVLNQLKEQNDEIKRKYKEDPTKLEGVIEALVADIIVIYEKNGKWDVNIDWKKPGGSDLDTAISVSNFGFTAGTDAALKGYYGKAVMTANGVATLKVKALENKVRQLENELRSVEKQLNKMNKPSSTESGGFSDGFGGGSFGGGGASGSWKENKN</sequence>
<dbReference type="Gene3D" id="2.180.10.10">
    <property type="entry name" value="RHS repeat-associated core"/>
    <property type="match status" value="1"/>
</dbReference>
<dbReference type="EMBL" id="SIRT01000004">
    <property type="protein sequence ID" value="TBN04485.1"/>
    <property type="molecule type" value="Genomic_DNA"/>
</dbReference>
<keyword evidence="6" id="KW-1185">Reference proteome</keyword>
<feature type="compositionally biased region" description="Gly residues" evidence="2">
    <location>
        <begin position="1546"/>
        <end position="1561"/>
    </location>
</feature>
<feature type="compositionally biased region" description="Polar residues" evidence="2">
    <location>
        <begin position="219"/>
        <end position="231"/>
    </location>
</feature>
<evidence type="ECO:0000256" key="1">
    <source>
        <dbReference type="SAM" id="Coils"/>
    </source>
</evidence>
<reference evidence="5 6" key="1">
    <citation type="submission" date="2019-02" db="EMBL/GenBank/DDBJ databases">
        <title>Hyunsoonleella sp., isolated from marine sediment.</title>
        <authorList>
            <person name="Liu B.-T."/>
        </authorList>
    </citation>
    <scope>NUCLEOTIDE SEQUENCE [LARGE SCALE GENOMIC DNA]</scope>
    <source>
        <strain evidence="5 6">T58</strain>
    </source>
</reference>
<gene>
    <name evidence="5" type="ORF">EYD45_07545</name>
</gene>
<dbReference type="RefSeq" id="WP_130963954.1">
    <property type="nucleotide sequence ID" value="NZ_SIRT01000004.1"/>
</dbReference>
<feature type="signal peptide" evidence="3">
    <location>
        <begin position="1"/>
        <end position="28"/>
    </location>
</feature>
<comment type="caution">
    <text evidence="5">The sequence shown here is derived from an EMBL/GenBank/DDBJ whole genome shotgun (WGS) entry which is preliminary data.</text>
</comment>
<feature type="region of interest" description="Disordered" evidence="2">
    <location>
        <begin position="1531"/>
        <end position="1569"/>
    </location>
</feature>
<evidence type="ECO:0000256" key="3">
    <source>
        <dbReference type="SAM" id="SignalP"/>
    </source>
</evidence>
<feature type="chain" id="PRO_5020490168" description="DUF6443 domain-containing protein" evidence="3">
    <location>
        <begin position="29"/>
        <end position="1569"/>
    </location>
</feature>
<feature type="region of interest" description="Disordered" evidence="2">
    <location>
        <begin position="205"/>
        <end position="240"/>
    </location>
</feature>
<evidence type="ECO:0000259" key="4">
    <source>
        <dbReference type="Pfam" id="PF20041"/>
    </source>
</evidence>
<dbReference type="OrthoDB" id="2972467at2"/>
<keyword evidence="3" id="KW-0732">Signal</keyword>
<dbReference type="InterPro" id="IPR045619">
    <property type="entry name" value="DUF6443"/>
</dbReference>
<dbReference type="InterPro" id="IPR022385">
    <property type="entry name" value="Rhs_assc_core"/>
</dbReference>
<feature type="coiled-coil region" evidence="1">
    <location>
        <begin position="1362"/>
        <end position="1433"/>
    </location>
</feature>
<proteinExistence type="predicted"/>
<dbReference type="PANTHER" id="PTHR32305:SF15">
    <property type="entry name" value="PROTEIN RHSA-RELATED"/>
    <property type="match status" value="1"/>
</dbReference>
<name>A0A4V2JA82_9FLAO</name>
<accession>A0A4V2JA82</accession>
<dbReference type="NCBIfam" id="TIGR03696">
    <property type="entry name" value="Rhs_assc_core"/>
    <property type="match status" value="1"/>
</dbReference>
<evidence type="ECO:0000256" key="2">
    <source>
        <dbReference type="SAM" id="MobiDB-lite"/>
    </source>
</evidence>
<keyword evidence="1" id="KW-0175">Coiled coil</keyword>
<dbReference type="Pfam" id="PF20041">
    <property type="entry name" value="DUF6443"/>
    <property type="match status" value="1"/>
</dbReference>
<protein>
    <recommendedName>
        <fullName evidence="4">DUF6443 domain-containing protein</fullName>
    </recommendedName>
</protein>
<dbReference type="Proteomes" id="UP000291142">
    <property type="component" value="Unassembled WGS sequence"/>
</dbReference>
<organism evidence="5 6">
    <name type="scientific">Hyunsoonleella flava</name>
    <dbReference type="NCBI Taxonomy" id="2527939"/>
    <lineage>
        <taxon>Bacteria</taxon>
        <taxon>Pseudomonadati</taxon>
        <taxon>Bacteroidota</taxon>
        <taxon>Flavobacteriia</taxon>
        <taxon>Flavobacteriales</taxon>
        <taxon>Flavobacteriaceae</taxon>
    </lineage>
</organism>
<evidence type="ECO:0000313" key="5">
    <source>
        <dbReference type="EMBL" id="TBN04485.1"/>
    </source>
</evidence>